<organism evidence="2">
    <name type="scientific">Oryza nivara</name>
    <name type="common">Indian wild rice</name>
    <name type="synonym">Oryza sativa f. spontanea</name>
    <dbReference type="NCBI Taxonomy" id="4536"/>
    <lineage>
        <taxon>Eukaryota</taxon>
        <taxon>Viridiplantae</taxon>
        <taxon>Streptophyta</taxon>
        <taxon>Embryophyta</taxon>
        <taxon>Tracheophyta</taxon>
        <taxon>Spermatophyta</taxon>
        <taxon>Magnoliopsida</taxon>
        <taxon>Liliopsida</taxon>
        <taxon>Poales</taxon>
        <taxon>Poaceae</taxon>
        <taxon>BOP clade</taxon>
        <taxon>Oryzoideae</taxon>
        <taxon>Oryzeae</taxon>
        <taxon>Oryzinae</taxon>
        <taxon>Oryza</taxon>
    </lineage>
</organism>
<feature type="compositionally biased region" description="Low complexity" evidence="1">
    <location>
        <begin position="99"/>
        <end position="112"/>
    </location>
</feature>
<evidence type="ECO:0000256" key="1">
    <source>
        <dbReference type="SAM" id="MobiDB-lite"/>
    </source>
</evidence>
<dbReference type="Proteomes" id="UP000006591">
    <property type="component" value="Chromosome 3"/>
</dbReference>
<dbReference type="AlphaFoldDB" id="A0A0E0GMT9"/>
<feature type="compositionally biased region" description="Low complexity" evidence="1">
    <location>
        <begin position="53"/>
        <end position="75"/>
    </location>
</feature>
<dbReference type="Gramene" id="ONIVA03G19600.1">
    <property type="protein sequence ID" value="ONIVA03G19600.1"/>
    <property type="gene ID" value="ONIVA03G19600"/>
</dbReference>
<sequence length="178" mass="18658">MVARATVAANLSPPSSRPPDSSGAGSTTGVARFATPTPSPRHLHRHNHSHYCPSIPAAISPSSRTLSPSSSSDDTAQTARRGSPRCCRRELVATTVTNARPPGAGSAAGAARFTSPTPSPRRRRLLHRQIRLGGTDLAGSNAPEQVLLPCPSARTKPRRRPPSLLVLAGLRPSRSSSE</sequence>
<evidence type="ECO:0000313" key="3">
    <source>
        <dbReference type="Proteomes" id="UP000006591"/>
    </source>
</evidence>
<accession>A0A0E0GMT9</accession>
<name>A0A0E0GMT9_ORYNI</name>
<dbReference type="HOGENOM" id="CLU_1512929_0_0_1"/>
<proteinExistence type="predicted"/>
<feature type="region of interest" description="Disordered" evidence="1">
    <location>
        <begin position="150"/>
        <end position="178"/>
    </location>
</feature>
<dbReference type="EnsemblPlants" id="ONIVA03G19600.1">
    <property type="protein sequence ID" value="ONIVA03G19600.1"/>
    <property type="gene ID" value="ONIVA03G19600"/>
</dbReference>
<evidence type="ECO:0000313" key="2">
    <source>
        <dbReference type="EnsemblPlants" id="ONIVA03G19600.1"/>
    </source>
</evidence>
<protein>
    <submittedName>
        <fullName evidence="2">Uncharacterized protein</fullName>
    </submittedName>
</protein>
<keyword evidence="3" id="KW-1185">Reference proteome</keyword>
<reference evidence="2" key="1">
    <citation type="submission" date="2015-04" db="UniProtKB">
        <authorList>
            <consortium name="EnsemblPlants"/>
        </authorList>
    </citation>
    <scope>IDENTIFICATION</scope>
    <source>
        <strain evidence="2">SL10</strain>
    </source>
</reference>
<reference evidence="2" key="2">
    <citation type="submission" date="2018-04" db="EMBL/GenBank/DDBJ databases">
        <title>OnivRS2 (Oryza nivara Reference Sequence Version 2).</title>
        <authorList>
            <person name="Zhang J."/>
            <person name="Kudrna D."/>
            <person name="Lee S."/>
            <person name="Talag J."/>
            <person name="Rajasekar S."/>
            <person name="Welchert J."/>
            <person name="Hsing Y.-I."/>
            <person name="Wing R.A."/>
        </authorList>
    </citation>
    <scope>NUCLEOTIDE SEQUENCE [LARGE SCALE GENOMIC DNA]</scope>
    <source>
        <strain evidence="2">SL10</strain>
    </source>
</reference>
<feature type="region of interest" description="Disordered" evidence="1">
    <location>
        <begin position="1"/>
        <end position="121"/>
    </location>
</feature>
<feature type="compositionally biased region" description="Low complexity" evidence="1">
    <location>
        <begin position="12"/>
        <end position="22"/>
    </location>
</feature>